<comment type="caution">
    <text evidence="2">The sequence shown here is derived from an EMBL/GenBank/DDBJ whole genome shotgun (WGS) entry which is preliminary data.</text>
</comment>
<dbReference type="EMBL" id="JAGQKY010000009">
    <property type="protein sequence ID" value="MCA9397266.1"/>
    <property type="molecule type" value="Genomic_DNA"/>
</dbReference>
<evidence type="ECO:0000313" key="3">
    <source>
        <dbReference type="Proteomes" id="UP000699691"/>
    </source>
</evidence>
<gene>
    <name evidence="2" type="ORF">KC573_00400</name>
</gene>
<feature type="transmembrane region" description="Helical" evidence="1">
    <location>
        <begin position="54"/>
        <end position="70"/>
    </location>
</feature>
<dbReference type="Proteomes" id="UP000699691">
    <property type="component" value="Unassembled WGS sequence"/>
</dbReference>
<reference evidence="2" key="1">
    <citation type="submission" date="2020-04" db="EMBL/GenBank/DDBJ databases">
        <authorList>
            <person name="Zhang T."/>
        </authorList>
    </citation>
    <scope>NUCLEOTIDE SEQUENCE</scope>
    <source>
        <strain evidence="2">HKST-UBA02</strain>
    </source>
</reference>
<organism evidence="2 3">
    <name type="scientific">candidate division WWE3 bacterium</name>
    <dbReference type="NCBI Taxonomy" id="2053526"/>
    <lineage>
        <taxon>Bacteria</taxon>
        <taxon>Katanobacteria</taxon>
    </lineage>
</organism>
<name>A0A955LW36_UNCKA</name>
<evidence type="ECO:0008006" key="4">
    <source>
        <dbReference type="Google" id="ProtNLM"/>
    </source>
</evidence>
<keyword evidence="1" id="KW-1133">Transmembrane helix</keyword>
<evidence type="ECO:0000313" key="2">
    <source>
        <dbReference type="EMBL" id="MCA9397266.1"/>
    </source>
</evidence>
<protein>
    <recommendedName>
        <fullName evidence="4">DUF5673 domain-containing protein</fullName>
    </recommendedName>
</protein>
<reference evidence="2" key="2">
    <citation type="journal article" date="2021" name="Microbiome">
        <title>Successional dynamics and alternative stable states in a saline activated sludge microbial community over 9 years.</title>
        <authorList>
            <person name="Wang Y."/>
            <person name="Ye J."/>
            <person name="Ju F."/>
            <person name="Liu L."/>
            <person name="Boyd J.A."/>
            <person name="Deng Y."/>
            <person name="Parks D.H."/>
            <person name="Jiang X."/>
            <person name="Yin X."/>
            <person name="Woodcroft B.J."/>
            <person name="Tyson G.W."/>
            <person name="Hugenholtz P."/>
            <person name="Polz M.F."/>
            <person name="Zhang T."/>
        </authorList>
    </citation>
    <scope>NUCLEOTIDE SEQUENCE</scope>
    <source>
        <strain evidence="2">HKST-UBA02</strain>
    </source>
</reference>
<accession>A0A955LW36</accession>
<keyword evidence="1" id="KW-0812">Transmembrane</keyword>
<feature type="transmembrane region" description="Helical" evidence="1">
    <location>
        <begin position="76"/>
        <end position="93"/>
    </location>
</feature>
<sequence length="197" mass="22855">MDDETNVPQPLENEDFIDEESDIDVRVAGRKHEKPRILLEWTGPSRVHVEREHNFFITLFVIAVALGFILVLMREYTLMLVVFALAFTVYAANKHEPKTVTYQITSTEVVVDGQHFPYEELESFWFDEEGGQTVLKIATNSRYSHYVDMVVSPDSREAIEDELLEYIPYQKVDEGRIIGFIRRLVYPIDNPNKTPEA</sequence>
<proteinExistence type="predicted"/>
<dbReference type="AlphaFoldDB" id="A0A955LW36"/>
<keyword evidence="1" id="KW-0472">Membrane</keyword>
<evidence type="ECO:0000256" key="1">
    <source>
        <dbReference type="SAM" id="Phobius"/>
    </source>
</evidence>